<feature type="compositionally biased region" description="Low complexity" evidence="6">
    <location>
        <begin position="123"/>
        <end position="132"/>
    </location>
</feature>
<dbReference type="CDD" id="cd14686">
    <property type="entry name" value="bZIP"/>
    <property type="match status" value="1"/>
</dbReference>
<evidence type="ECO:0000256" key="4">
    <source>
        <dbReference type="PROSITE-ProRule" id="PRU01343"/>
    </source>
</evidence>
<evidence type="ECO:0000256" key="2">
    <source>
        <dbReference type="ARBA" id="ARBA00022771"/>
    </source>
</evidence>
<evidence type="ECO:0000259" key="7">
    <source>
        <dbReference type="PROSITE" id="PS51999"/>
    </source>
</evidence>
<organism evidence="8 9">
    <name type="scientific">Trametes pubescens</name>
    <name type="common">White-rot fungus</name>
    <dbReference type="NCBI Taxonomy" id="154538"/>
    <lineage>
        <taxon>Eukaryota</taxon>
        <taxon>Fungi</taxon>
        <taxon>Dikarya</taxon>
        <taxon>Basidiomycota</taxon>
        <taxon>Agaricomycotina</taxon>
        <taxon>Agaricomycetes</taxon>
        <taxon>Polyporales</taxon>
        <taxon>Polyporaceae</taxon>
        <taxon>Trametes</taxon>
    </lineage>
</organism>
<dbReference type="EMBL" id="MNAD01000136">
    <property type="protein sequence ID" value="OJT15763.1"/>
    <property type="molecule type" value="Genomic_DNA"/>
</dbReference>
<dbReference type="Proteomes" id="UP000184267">
    <property type="component" value="Unassembled WGS sequence"/>
</dbReference>
<comment type="caution">
    <text evidence="8">The sequence shown here is derived from an EMBL/GenBank/DDBJ whole genome shotgun (WGS) entry which is preliminary data.</text>
</comment>
<keyword evidence="1" id="KW-0479">Metal-binding</keyword>
<keyword evidence="2 4" id="KW-0863">Zinc-finger</keyword>
<evidence type="ECO:0000256" key="6">
    <source>
        <dbReference type="SAM" id="MobiDB-lite"/>
    </source>
</evidence>
<keyword evidence="5" id="KW-0175">Coiled coil</keyword>
<dbReference type="STRING" id="154538.A0A1M2W7F6"/>
<evidence type="ECO:0000256" key="5">
    <source>
        <dbReference type="SAM" id="Coils"/>
    </source>
</evidence>
<keyword evidence="3" id="KW-0862">Zinc</keyword>
<dbReference type="OMA" id="CYHRILA"/>
<feature type="region of interest" description="Disordered" evidence="6">
    <location>
        <begin position="318"/>
        <end position="367"/>
    </location>
</feature>
<keyword evidence="9" id="KW-1185">Reference proteome</keyword>
<feature type="region of interest" description="Disordered" evidence="6">
    <location>
        <begin position="190"/>
        <end position="209"/>
    </location>
</feature>
<dbReference type="Pfam" id="PF06839">
    <property type="entry name" value="Zn_ribbon_GRF"/>
    <property type="match status" value="1"/>
</dbReference>
<name>A0A1M2W7F6_TRAPU</name>
<reference evidence="8 9" key="1">
    <citation type="submission" date="2016-10" db="EMBL/GenBank/DDBJ databases">
        <title>Genome sequence of the basidiomycete white-rot fungus Trametes pubescens.</title>
        <authorList>
            <person name="Makela M.R."/>
            <person name="Granchi Z."/>
            <person name="Peng M."/>
            <person name="De Vries R.P."/>
            <person name="Grigoriev I."/>
            <person name="Riley R."/>
            <person name="Hilden K."/>
        </authorList>
    </citation>
    <scope>NUCLEOTIDE SEQUENCE [LARGE SCALE GENOMIC DNA]</scope>
    <source>
        <strain evidence="8 9">FBCC735</strain>
    </source>
</reference>
<proteinExistence type="predicted"/>
<dbReference type="OrthoDB" id="5418639at2759"/>
<dbReference type="GO" id="GO:0008270">
    <property type="term" value="F:zinc ion binding"/>
    <property type="evidence" value="ECO:0007669"/>
    <property type="project" value="UniProtKB-KW"/>
</dbReference>
<feature type="compositionally biased region" description="Polar residues" evidence="6">
    <location>
        <begin position="142"/>
        <end position="167"/>
    </location>
</feature>
<evidence type="ECO:0000256" key="3">
    <source>
        <dbReference type="ARBA" id="ARBA00022833"/>
    </source>
</evidence>
<dbReference type="PROSITE" id="PS51999">
    <property type="entry name" value="ZF_GRF"/>
    <property type="match status" value="1"/>
</dbReference>
<sequence>MSQDSNNFVEAFVNDVSPVNDQGQVVCYHRILAKRLISHTLANPERAFFICSKNLDTEKCKFFIWEDNQTLCSVLKSKKQAAKMSTPVTPQRPSQAHRALFSRTPTLAAAALQKRPRTPSPTPSSGSLSGPLGAAKHRRVDNTISNRTRPNGPTPSSIPSQRTQPLTDSERATQSDRKAARLKSIQDALLDVQATPRDSSPATSRGSLLHDDVEAISQFSTSPSLSDVPLHAAPPSLSQNKQYPRLLPRHVADAQSDVGTSIDAQDELSEMDDMKSKAVQTSPIDDDSSVIEDFWSTTPPRSVIGPPVTVADFGAGPSHAHPDWSSRVPRTSAAEHGAWSPVAPQTPGRGGTSRTYTPGGNDDDTHPGMLLTPPGSSQPHIVSGPGAGPSTSQRGRTLLQEMLASPTASKGKGPELLNSASRIQQWQLLQDDPENPFRAASVARGTASPAPTAISVADSVGGSMTAGALSADSIASHLAALQSIPEYVAKLERREKAAQKSAEIKARKISQLEEELQRLRNEKRALEETVAALQMRR</sequence>
<feature type="compositionally biased region" description="Basic and acidic residues" evidence="6">
    <location>
        <begin position="168"/>
        <end position="179"/>
    </location>
</feature>
<evidence type="ECO:0000256" key="1">
    <source>
        <dbReference type="ARBA" id="ARBA00022723"/>
    </source>
</evidence>
<feature type="region of interest" description="Disordered" evidence="6">
    <location>
        <begin position="111"/>
        <end position="181"/>
    </location>
</feature>
<feature type="domain" description="GRF-type" evidence="7">
    <location>
        <begin position="27"/>
        <end position="69"/>
    </location>
</feature>
<protein>
    <recommendedName>
        <fullName evidence="7">GRF-type domain-containing protein</fullName>
    </recommendedName>
</protein>
<accession>A0A1M2W7F6</accession>
<evidence type="ECO:0000313" key="9">
    <source>
        <dbReference type="Proteomes" id="UP000184267"/>
    </source>
</evidence>
<gene>
    <name evidence="8" type="ORF">TRAPUB_4311</name>
</gene>
<dbReference type="InterPro" id="IPR010666">
    <property type="entry name" value="Znf_GRF"/>
</dbReference>
<feature type="compositionally biased region" description="Polar residues" evidence="6">
    <location>
        <begin position="196"/>
        <end position="206"/>
    </location>
</feature>
<dbReference type="AlphaFoldDB" id="A0A1M2W7F6"/>
<evidence type="ECO:0000313" key="8">
    <source>
        <dbReference type="EMBL" id="OJT15763.1"/>
    </source>
</evidence>
<feature type="coiled-coil region" evidence="5">
    <location>
        <begin position="495"/>
        <end position="536"/>
    </location>
</feature>